<feature type="domain" description="HTH tetR-type" evidence="5">
    <location>
        <begin position="8"/>
        <end position="68"/>
    </location>
</feature>
<evidence type="ECO:0000256" key="3">
    <source>
        <dbReference type="ARBA" id="ARBA00023163"/>
    </source>
</evidence>
<dbReference type="InterPro" id="IPR001647">
    <property type="entry name" value="HTH_TetR"/>
</dbReference>
<sequence length="191" mass="21099">MRREQTSRQSRELILRAAAELFAEKGYRQTTFADVAERSGISRGSIPWHFGGKEGLLVAVLEHSVQELLQPPGGLPRADADGVEQVLEEAERFLRLPLSRLFVTLLIEAVEPDSPIHDRYVAIQDGMRARIQTWAEGLPLAEGVTPRGLAVTVLGATIGIHQQWRLTPDRIDLDEAFATLRTMLVGALIAS</sequence>
<keyword evidence="7" id="KW-1185">Reference proteome</keyword>
<reference evidence="7" key="1">
    <citation type="journal article" date="2019" name="Int. J. Syst. Evol. Microbiol.">
        <title>The Global Catalogue of Microorganisms (GCM) 10K type strain sequencing project: providing services to taxonomists for standard genome sequencing and annotation.</title>
        <authorList>
            <consortium name="The Broad Institute Genomics Platform"/>
            <consortium name="The Broad Institute Genome Sequencing Center for Infectious Disease"/>
            <person name="Wu L."/>
            <person name="Ma J."/>
        </authorList>
    </citation>
    <scope>NUCLEOTIDE SEQUENCE [LARGE SCALE GENOMIC DNA]</scope>
    <source>
        <strain evidence="7">CCUG 53903</strain>
    </source>
</reference>
<dbReference type="InterPro" id="IPR036271">
    <property type="entry name" value="Tet_transcr_reg_TetR-rel_C_sf"/>
</dbReference>
<dbReference type="PROSITE" id="PS50977">
    <property type="entry name" value="HTH_TETR_2"/>
    <property type="match status" value="1"/>
</dbReference>
<dbReference type="SUPFAM" id="SSF46689">
    <property type="entry name" value="Homeodomain-like"/>
    <property type="match status" value="1"/>
</dbReference>
<evidence type="ECO:0000313" key="6">
    <source>
        <dbReference type="EMBL" id="MFC5826406.1"/>
    </source>
</evidence>
<dbReference type="PANTHER" id="PTHR30055">
    <property type="entry name" value="HTH-TYPE TRANSCRIPTIONAL REGULATOR RUTR"/>
    <property type="match status" value="1"/>
</dbReference>
<name>A0ABW1CPJ7_9ACTN</name>
<evidence type="ECO:0000256" key="1">
    <source>
        <dbReference type="ARBA" id="ARBA00023015"/>
    </source>
</evidence>
<comment type="caution">
    <text evidence="6">The sequence shown here is derived from an EMBL/GenBank/DDBJ whole genome shotgun (WGS) entry which is preliminary data.</text>
</comment>
<evidence type="ECO:0000256" key="2">
    <source>
        <dbReference type="ARBA" id="ARBA00023125"/>
    </source>
</evidence>
<dbReference type="Pfam" id="PF00440">
    <property type="entry name" value="TetR_N"/>
    <property type="match status" value="1"/>
</dbReference>
<dbReference type="InterPro" id="IPR050109">
    <property type="entry name" value="HTH-type_TetR-like_transc_reg"/>
</dbReference>
<dbReference type="PRINTS" id="PR00455">
    <property type="entry name" value="HTHTETR"/>
</dbReference>
<evidence type="ECO:0000256" key="4">
    <source>
        <dbReference type="PROSITE-ProRule" id="PRU00335"/>
    </source>
</evidence>
<keyword evidence="2 4" id="KW-0238">DNA-binding</keyword>
<dbReference type="Gene3D" id="1.10.357.10">
    <property type="entry name" value="Tetracycline Repressor, domain 2"/>
    <property type="match status" value="1"/>
</dbReference>
<keyword evidence="3" id="KW-0804">Transcription</keyword>
<accession>A0ABW1CPJ7</accession>
<keyword evidence="1" id="KW-0805">Transcription regulation</keyword>
<dbReference type="SUPFAM" id="SSF48498">
    <property type="entry name" value="Tetracyclin repressor-like, C-terminal domain"/>
    <property type="match status" value="1"/>
</dbReference>
<protein>
    <submittedName>
        <fullName evidence="6">TetR family transcriptional regulator</fullName>
    </submittedName>
</protein>
<evidence type="ECO:0000313" key="7">
    <source>
        <dbReference type="Proteomes" id="UP001596058"/>
    </source>
</evidence>
<dbReference type="InterPro" id="IPR009057">
    <property type="entry name" value="Homeodomain-like_sf"/>
</dbReference>
<feature type="DNA-binding region" description="H-T-H motif" evidence="4">
    <location>
        <begin position="31"/>
        <end position="50"/>
    </location>
</feature>
<dbReference type="Proteomes" id="UP001596058">
    <property type="component" value="Unassembled WGS sequence"/>
</dbReference>
<organism evidence="6 7">
    <name type="scientific">Nonomuraea insulae</name>
    <dbReference type="NCBI Taxonomy" id="1616787"/>
    <lineage>
        <taxon>Bacteria</taxon>
        <taxon>Bacillati</taxon>
        <taxon>Actinomycetota</taxon>
        <taxon>Actinomycetes</taxon>
        <taxon>Streptosporangiales</taxon>
        <taxon>Streptosporangiaceae</taxon>
        <taxon>Nonomuraea</taxon>
    </lineage>
</organism>
<dbReference type="RefSeq" id="WP_379515920.1">
    <property type="nucleotide sequence ID" value="NZ_JBHSPA010000025.1"/>
</dbReference>
<proteinExistence type="predicted"/>
<evidence type="ECO:0000259" key="5">
    <source>
        <dbReference type="PROSITE" id="PS50977"/>
    </source>
</evidence>
<dbReference type="EMBL" id="JBHSPA010000025">
    <property type="protein sequence ID" value="MFC5826406.1"/>
    <property type="molecule type" value="Genomic_DNA"/>
</dbReference>
<dbReference type="PANTHER" id="PTHR30055:SF238">
    <property type="entry name" value="MYCOFACTOCIN BIOSYNTHESIS TRANSCRIPTIONAL REGULATOR MFTR-RELATED"/>
    <property type="match status" value="1"/>
</dbReference>
<gene>
    <name evidence="6" type="ORF">ACFPZ3_21275</name>
</gene>